<name>A0A9P5N8V1_GYMJU</name>
<accession>A0A9P5N8V1</accession>
<comment type="caution">
    <text evidence="1">The sequence shown here is derived from an EMBL/GenBank/DDBJ whole genome shotgun (WGS) entry which is preliminary data.</text>
</comment>
<gene>
    <name evidence="1" type="ORF">CPB84DRAFT_1856058</name>
</gene>
<organism evidence="1 2">
    <name type="scientific">Gymnopilus junonius</name>
    <name type="common">Spectacular rustgill mushroom</name>
    <name type="synonym">Gymnopilus spectabilis subsp. junonius</name>
    <dbReference type="NCBI Taxonomy" id="109634"/>
    <lineage>
        <taxon>Eukaryota</taxon>
        <taxon>Fungi</taxon>
        <taxon>Dikarya</taxon>
        <taxon>Basidiomycota</taxon>
        <taxon>Agaricomycotina</taxon>
        <taxon>Agaricomycetes</taxon>
        <taxon>Agaricomycetidae</taxon>
        <taxon>Agaricales</taxon>
        <taxon>Agaricineae</taxon>
        <taxon>Hymenogastraceae</taxon>
        <taxon>Gymnopilus</taxon>
    </lineage>
</organism>
<sequence length="233" mass="26670">MGADSPDVIKPIKPIPFFCFLIEPLHSLALFQPFSNVPQLIWSSTPSAAKSKEEEEAQTTFITELVPYYRRVKDTEHEAVFFDHLFDLWFIHWQLKASDYGGDQDLTTFVKKSKQKFLTICERRQGISSKRKCCPDDFPDNHNSKQLRPCPHPCPRRKPKSQMDAAEDVNVISENVGINMKDGDLEGEKGHKEDIVQNDERVDIEALKDNLEQETTNSVTLLRTSFGVTNDDL</sequence>
<dbReference type="EMBL" id="JADNYJ010000408">
    <property type="protein sequence ID" value="KAF8869757.1"/>
    <property type="molecule type" value="Genomic_DNA"/>
</dbReference>
<dbReference type="AlphaFoldDB" id="A0A9P5N8V1"/>
<evidence type="ECO:0000313" key="1">
    <source>
        <dbReference type="EMBL" id="KAF8869757.1"/>
    </source>
</evidence>
<keyword evidence="2" id="KW-1185">Reference proteome</keyword>
<evidence type="ECO:0000313" key="2">
    <source>
        <dbReference type="Proteomes" id="UP000724874"/>
    </source>
</evidence>
<reference evidence="1" key="1">
    <citation type="submission" date="2020-11" db="EMBL/GenBank/DDBJ databases">
        <authorList>
            <consortium name="DOE Joint Genome Institute"/>
            <person name="Ahrendt S."/>
            <person name="Riley R."/>
            <person name="Andreopoulos W."/>
            <person name="LaButti K."/>
            <person name="Pangilinan J."/>
            <person name="Ruiz-duenas F.J."/>
            <person name="Barrasa J.M."/>
            <person name="Sanchez-Garcia M."/>
            <person name="Camarero S."/>
            <person name="Miyauchi S."/>
            <person name="Serrano A."/>
            <person name="Linde D."/>
            <person name="Babiker R."/>
            <person name="Drula E."/>
            <person name="Ayuso-Fernandez I."/>
            <person name="Pacheco R."/>
            <person name="Padilla G."/>
            <person name="Ferreira P."/>
            <person name="Barriuso J."/>
            <person name="Kellner H."/>
            <person name="Castanera R."/>
            <person name="Alfaro M."/>
            <person name="Ramirez L."/>
            <person name="Pisabarro A.G."/>
            <person name="Kuo A."/>
            <person name="Tritt A."/>
            <person name="Lipzen A."/>
            <person name="He G."/>
            <person name="Yan M."/>
            <person name="Ng V."/>
            <person name="Cullen D."/>
            <person name="Martin F."/>
            <person name="Rosso M.-N."/>
            <person name="Henrissat B."/>
            <person name="Hibbett D."/>
            <person name="Martinez A.T."/>
            <person name="Grigoriev I.V."/>
        </authorList>
    </citation>
    <scope>NUCLEOTIDE SEQUENCE</scope>
    <source>
        <strain evidence="1">AH 44721</strain>
    </source>
</reference>
<proteinExistence type="predicted"/>
<protein>
    <submittedName>
        <fullName evidence="1">Uncharacterized protein</fullName>
    </submittedName>
</protein>
<dbReference type="Proteomes" id="UP000724874">
    <property type="component" value="Unassembled WGS sequence"/>
</dbReference>